<evidence type="ECO:0000313" key="1">
    <source>
        <dbReference type="EMBL" id="KKK97342.1"/>
    </source>
</evidence>
<organism evidence="1">
    <name type="scientific">marine sediment metagenome</name>
    <dbReference type="NCBI Taxonomy" id="412755"/>
    <lineage>
        <taxon>unclassified sequences</taxon>
        <taxon>metagenomes</taxon>
        <taxon>ecological metagenomes</taxon>
    </lineage>
</organism>
<gene>
    <name evidence="1" type="ORF">LCGC14_2653710</name>
</gene>
<reference evidence="1" key="1">
    <citation type="journal article" date="2015" name="Nature">
        <title>Complex archaea that bridge the gap between prokaryotes and eukaryotes.</title>
        <authorList>
            <person name="Spang A."/>
            <person name="Saw J.H."/>
            <person name="Jorgensen S.L."/>
            <person name="Zaremba-Niedzwiedzka K."/>
            <person name="Martijn J."/>
            <person name="Lind A.E."/>
            <person name="van Eijk R."/>
            <person name="Schleper C."/>
            <person name="Guy L."/>
            <person name="Ettema T.J."/>
        </authorList>
    </citation>
    <scope>NUCLEOTIDE SEQUENCE</scope>
</reference>
<sequence>MDVYYTTTFDKQFKKLRLPSKERNSILEQFNNMNTIQVSQYPYYKHGIFKAFKKYKKGDLRVKFTYCKECYNKYREIFITT</sequence>
<comment type="caution">
    <text evidence="1">The sequence shown here is derived from an EMBL/GenBank/DDBJ whole genome shotgun (WGS) entry which is preliminary data.</text>
</comment>
<accession>A0A0F8ZTX0</accession>
<dbReference type="AlphaFoldDB" id="A0A0F8ZTX0"/>
<protein>
    <submittedName>
        <fullName evidence="1">Uncharacterized protein</fullName>
    </submittedName>
</protein>
<proteinExistence type="predicted"/>
<name>A0A0F8ZTX0_9ZZZZ</name>
<dbReference type="EMBL" id="LAZR01046093">
    <property type="protein sequence ID" value="KKK97342.1"/>
    <property type="molecule type" value="Genomic_DNA"/>
</dbReference>